<dbReference type="Proteomes" id="UP001528823">
    <property type="component" value="Unassembled WGS sequence"/>
</dbReference>
<name>A0ABT5UG26_9GAMM</name>
<dbReference type="RefSeq" id="WP_274691461.1">
    <property type="nucleotide sequence ID" value="NZ_JAPMOU010000053.1"/>
</dbReference>
<proteinExistence type="predicted"/>
<evidence type="ECO:0000313" key="3">
    <source>
        <dbReference type="Proteomes" id="UP001528823"/>
    </source>
</evidence>
<protein>
    <submittedName>
        <fullName evidence="2">DUF4123 domain-containing protein</fullName>
    </submittedName>
</protein>
<dbReference type="InterPro" id="IPR025391">
    <property type="entry name" value="DUF4123"/>
</dbReference>
<accession>A0ABT5UG26</accession>
<dbReference type="EMBL" id="JAPMOU010000053">
    <property type="protein sequence ID" value="MDE1465150.1"/>
    <property type="molecule type" value="Genomic_DNA"/>
</dbReference>
<dbReference type="Pfam" id="PF13503">
    <property type="entry name" value="DUF4123"/>
    <property type="match status" value="1"/>
</dbReference>
<organism evidence="2 3">
    <name type="scientific">Spartinivicinus poritis</name>
    <dbReference type="NCBI Taxonomy" id="2994640"/>
    <lineage>
        <taxon>Bacteria</taxon>
        <taxon>Pseudomonadati</taxon>
        <taxon>Pseudomonadota</taxon>
        <taxon>Gammaproteobacteria</taxon>
        <taxon>Oceanospirillales</taxon>
        <taxon>Zooshikellaceae</taxon>
        <taxon>Spartinivicinus</taxon>
    </lineage>
</organism>
<evidence type="ECO:0000313" key="2">
    <source>
        <dbReference type="EMBL" id="MDE1465150.1"/>
    </source>
</evidence>
<reference evidence="2 3" key="1">
    <citation type="submission" date="2022-11" db="EMBL/GenBank/DDBJ databases">
        <title>Spartinivicinus poritis sp. nov., isolated from scleractinian coral Porites lutea.</title>
        <authorList>
            <person name="Zhang G."/>
            <person name="Cai L."/>
            <person name="Wei Q."/>
        </authorList>
    </citation>
    <scope>NUCLEOTIDE SEQUENCE [LARGE SCALE GENOMIC DNA]</scope>
    <source>
        <strain evidence="2 3">A2-2</strain>
    </source>
</reference>
<comment type="caution">
    <text evidence="2">The sequence shown here is derived from an EMBL/GenBank/DDBJ whole genome shotgun (WGS) entry which is preliminary data.</text>
</comment>
<keyword evidence="3" id="KW-1185">Reference proteome</keyword>
<evidence type="ECO:0000259" key="1">
    <source>
        <dbReference type="Pfam" id="PF13503"/>
    </source>
</evidence>
<sequence length="295" mass="33814">MLLDEYRQQIKVALEKHNHAGLYFIIDSASLPELPERIWELEDNPQCDSLFRGTPEEELCDVAPYLIKVNINTQLFDWLLQQSAELPVGIFIISHCEYVQLYSHFKAALEINLPNHHWAHFKLYDPRVIAGLNAVCNKQAFASLLGPASGCIYVDLCSRQVCQIENEQASCYHYENKKLTFTLTECQLEQLVELSMPFAVVDYLRLQHAELITSDVYAELLLFAKQNLKQHKELSGIVDKEKQPVLGNLCRLLSPVTQEYSIIESALNNAQMATYISAREITNLLQHYRARKICA</sequence>
<feature type="domain" description="DUF4123" evidence="1">
    <location>
        <begin position="22"/>
        <end position="139"/>
    </location>
</feature>
<gene>
    <name evidence="2" type="ORF">ORQ98_24615</name>
</gene>